<proteinExistence type="predicted"/>
<gene>
    <name evidence="1" type="ORF">F5148DRAFT_1293013</name>
</gene>
<comment type="caution">
    <text evidence="1">The sequence shown here is derived from an EMBL/GenBank/DDBJ whole genome shotgun (WGS) entry which is preliminary data.</text>
</comment>
<sequence length="189" mass="21839">MKKLLSFIFIINIINTSFSQDILLADIAKRVHLDSAICSYTFYVTDKQVTNVNGKQFYWYKAGRILVTMEGYEGRLLDGSFEKTYLNRNLCERGEFRNGMKTGLWRSWYETGILKEKSHWDKGIQKDTERFDSLGRTTEKGSYKETTFTGTRYGYSKDGKAKETSYNNGEMVNTVTDDKKNTQGNTKTP</sequence>
<reference evidence="1" key="1">
    <citation type="submission" date="2021-03" db="EMBL/GenBank/DDBJ databases">
        <title>Evolutionary priming and transition to the ectomycorrhizal habit in an iconic lineage of mushroom-forming fungi: is preadaptation a requirement?</title>
        <authorList>
            <consortium name="DOE Joint Genome Institute"/>
            <person name="Looney B.P."/>
            <person name="Miyauchi S."/>
            <person name="Morin E."/>
            <person name="Drula E."/>
            <person name="Courty P.E."/>
            <person name="Chicoki N."/>
            <person name="Fauchery L."/>
            <person name="Kohler A."/>
            <person name="Kuo A."/>
            <person name="LaButti K."/>
            <person name="Pangilinan J."/>
            <person name="Lipzen A."/>
            <person name="Riley R."/>
            <person name="Andreopoulos W."/>
            <person name="He G."/>
            <person name="Johnson J."/>
            <person name="Barry K.W."/>
            <person name="Grigoriev I.V."/>
            <person name="Nagy L."/>
            <person name="Hibbett D."/>
            <person name="Henrissat B."/>
            <person name="Matheny P.B."/>
            <person name="Labbe J."/>
            <person name="Martin A.F."/>
        </authorList>
    </citation>
    <scope>NUCLEOTIDE SEQUENCE</scope>
    <source>
        <strain evidence="1">BPL698</strain>
    </source>
</reference>
<dbReference type="Proteomes" id="UP001207468">
    <property type="component" value="Unassembled WGS sequence"/>
</dbReference>
<name>A0ACC0TSQ7_9AGAM</name>
<keyword evidence="2" id="KW-1185">Reference proteome</keyword>
<dbReference type="EMBL" id="JAGFNK010000683">
    <property type="protein sequence ID" value="KAI9443776.1"/>
    <property type="molecule type" value="Genomic_DNA"/>
</dbReference>
<evidence type="ECO:0000313" key="1">
    <source>
        <dbReference type="EMBL" id="KAI9443776.1"/>
    </source>
</evidence>
<accession>A0ACC0TSQ7</accession>
<protein>
    <submittedName>
        <fullName evidence="1">Uncharacterized protein</fullName>
    </submittedName>
</protein>
<organism evidence="1 2">
    <name type="scientific">Russula earlei</name>
    <dbReference type="NCBI Taxonomy" id="71964"/>
    <lineage>
        <taxon>Eukaryota</taxon>
        <taxon>Fungi</taxon>
        <taxon>Dikarya</taxon>
        <taxon>Basidiomycota</taxon>
        <taxon>Agaricomycotina</taxon>
        <taxon>Agaricomycetes</taxon>
        <taxon>Russulales</taxon>
        <taxon>Russulaceae</taxon>
        <taxon>Russula</taxon>
    </lineage>
</organism>
<evidence type="ECO:0000313" key="2">
    <source>
        <dbReference type="Proteomes" id="UP001207468"/>
    </source>
</evidence>